<protein>
    <submittedName>
        <fullName evidence="1">DUF6483 family protein</fullName>
    </submittedName>
</protein>
<dbReference type="Pfam" id="PF20092">
    <property type="entry name" value="DUF6483"/>
    <property type="match status" value="1"/>
</dbReference>
<evidence type="ECO:0000313" key="2">
    <source>
        <dbReference type="Proteomes" id="UP001596108"/>
    </source>
</evidence>
<gene>
    <name evidence="1" type="ORF">ACFPQ4_15670</name>
</gene>
<accession>A0ABW0R4W4</accession>
<proteinExistence type="predicted"/>
<organism evidence="1 2">
    <name type="scientific">Cohnella yongneupensis</name>
    <dbReference type="NCBI Taxonomy" id="425006"/>
    <lineage>
        <taxon>Bacteria</taxon>
        <taxon>Bacillati</taxon>
        <taxon>Bacillota</taxon>
        <taxon>Bacilli</taxon>
        <taxon>Bacillales</taxon>
        <taxon>Paenibacillaceae</taxon>
        <taxon>Cohnella</taxon>
    </lineage>
</organism>
<keyword evidence="2" id="KW-1185">Reference proteome</keyword>
<evidence type="ECO:0000313" key="1">
    <source>
        <dbReference type="EMBL" id="MFC5530867.1"/>
    </source>
</evidence>
<reference evidence="2" key="1">
    <citation type="journal article" date="2019" name="Int. J. Syst. Evol. Microbiol.">
        <title>The Global Catalogue of Microorganisms (GCM) 10K type strain sequencing project: providing services to taxonomists for standard genome sequencing and annotation.</title>
        <authorList>
            <consortium name="The Broad Institute Genomics Platform"/>
            <consortium name="The Broad Institute Genome Sequencing Center for Infectious Disease"/>
            <person name="Wu L."/>
            <person name="Ma J."/>
        </authorList>
    </citation>
    <scope>NUCLEOTIDE SEQUENCE [LARGE SCALE GENOMIC DNA]</scope>
    <source>
        <strain evidence="2">CGMCC 1.18578</strain>
    </source>
</reference>
<comment type="caution">
    <text evidence="1">The sequence shown here is derived from an EMBL/GenBank/DDBJ whole genome shotgun (WGS) entry which is preliminary data.</text>
</comment>
<dbReference type="InterPro" id="IPR045507">
    <property type="entry name" value="DUF6483"/>
</dbReference>
<sequence>MLERDYLMRLISQAASVLGRSMGLREHMKQQEALEMIDEFLSKELRLRSRLAMGLTDEQLLQMLTVGGVPNAESVAVIAACLQEEAILLADLGQADQAIPRYAKALRLNLYLLRENVEIEGWNLGARAEELLEALSPYRLDVETKRAIWSWHESNASFADAEDLLYELFEETGVTAREGEEFYARLSAIPDDGLIAGGMPRNELEEGRRQWQALVKENIG</sequence>
<name>A0ABW0R4W4_9BACL</name>
<dbReference type="RefSeq" id="WP_378112809.1">
    <property type="nucleotide sequence ID" value="NZ_JBHSNC010000048.1"/>
</dbReference>
<dbReference type="EMBL" id="JBHSNC010000048">
    <property type="protein sequence ID" value="MFC5530867.1"/>
    <property type="molecule type" value="Genomic_DNA"/>
</dbReference>
<dbReference type="Proteomes" id="UP001596108">
    <property type="component" value="Unassembled WGS sequence"/>
</dbReference>